<dbReference type="Pfam" id="PF07920">
    <property type="entry name" value="DUF1684"/>
    <property type="match status" value="1"/>
</dbReference>
<proteinExistence type="predicted"/>
<gene>
    <name evidence="1" type="ORF">BISU_2087</name>
</gene>
<dbReference type="STRING" id="77635.BISU_2087"/>
<reference evidence="1 2" key="1">
    <citation type="submission" date="2014-03" db="EMBL/GenBank/DDBJ databases">
        <title>Genomics of Bifidobacteria.</title>
        <authorList>
            <person name="Ventura M."/>
            <person name="Milani C."/>
            <person name="Lugli G.A."/>
        </authorList>
    </citation>
    <scope>NUCLEOTIDE SEQUENCE [LARGE SCALE GENOMIC DNA]</scope>
    <source>
        <strain evidence="1 2">LMG 11597</strain>
    </source>
</reference>
<protein>
    <recommendedName>
        <fullName evidence="3">DUF1684 domain-containing protein</fullName>
    </recommendedName>
</protein>
<evidence type="ECO:0008006" key="3">
    <source>
        <dbReference type="Google" id="ProtNLM"/>
    </source>
</evidence>
<organism evidence="1 2">
    <name type="scientific">Bifidobacterium subtile</name>
    <dbReference type="NCBI Taxonomy" id="77635"/>
    <lineage>
        <taxon>Bacteria</taxon>
        <taxon>Bacillati</taxon>
        <taxon>Actinomycetota</taxon>
        <taxon>Actinomycetes</taxon>
        <taxon>Bifidobacteriales</taxon>
        <taxon>Bifidobacteriaceae</taxon>
        <taxon>Bifidobacterium</taxon>
    </lineage>
</organism>
<accession>A0A087DTN5</accession>
<evidence type="ECO:0000313" key="1">
    <source>
        <dbReference type="EMBL" id="KFI98885.1"/>
    </source>
</evidence>
<name>A0A087DTN5_9BIFI</name>
<keyword evidence="2" id="KW-1185">Reference proteome</keyword>
<dbReference type="PANTHER" id="PTHR41913">
    <property type="entry name" value="DUF1684 DOMAIN-CONTAINING PROTEIN"/>
    <property type="match status" value="1"/>
</dbReference>
<dbReference type="OrthoDB" id="5493262at2"/>
<dbReference type="EMBL" id="JGZR01000016">
    <property type="protein sequence ID" value="KFI98885.1"/>
    <property type="molecule type" value="Genomic_DNA"/>
</dbReference>
<evidence type="ECO:0000313" key="2">
    <source>
        <dbReference type="Proteomes" id="UP000029055"/>
    </source>
</evidence>
<sequence>MTTYQDIQNLSVDEYTALWNKLREAREAQLNSEYGWLSLRSIDWLSDNATITIDGFPGQWTQQGNTVIYTPEPGKDVVNHGEVLTAPKEIIVDITADVNVEDFDYEGVRAQLIKRIGSSRTFAVRQRDPNSITRQRFAGIPHFKPDKRWVVPARYVPLPQWENVETSAVLGDLSHNETAIGDLYVEVDGKEHRIVVLQGHNDDSAWIKVDEKTGKKVYLDNRQNTKDYGFILLRDATSGKETYGGGRALHLDFTDPDGITYLDFNQTGNLPCAFTYFCTCPFAPEENNFDFAITAGEKTPTIIDTPAE</sequence>
<dbReference type="PANTHER" id="PTHR41913:SF1">
    <property type="entry name" value="DUF1684 DOMAIN-CONTAINING PROTEIN"/>
    <property type="match status" value="1"/>
</dbReference>
<dbReference type="AlphaFoldDB" id="A0A087DTN5"/>
<comment type="caution">
    <text evidence="1">The sequence shown here is derived from an EMBL/GenBank/DDBJ whole genome shotgun (WGS) entry which is preliminary data.</text>
</comment>
<dbReference type="RefSeq" id="WP_024463885.1">
    <property type="nucleotide sequence ID" value="NZ_CP062939.1"/>
</dbReference>
<dbReference type="Proteomes" id="UP000029055">
    <property type="component" value="Unassembled WGS sequence"/>
</dbReference>
<dbReference type="eggNOG" id="COG3358">
    <property type="taxonomic scope" value="Bacteria"/>
</dbReference>
<dbReference type="InterPro" id="IPR012467">
    <property type="entry name" value="DUF1684"/>
</dbReference>